<name>A0A0G0QLA5_9BACT</name>
<proteinExistence type="predicted"/>
<dbReference type="GO" id="GO:0016757">
    <property type="term" value="F:glycosyltransferase activity"/>
    <property type="evidence" value="ECO:0007669"/>
    <property type="project" value="InterPro"/>
</dbReference>
<keyword evidence="1" id="KW-0808">Transferase</keyword>
<evidence type="ECO:0000259" key="2">
    <source>
        <dbReference type="Pfam" id="PF00534"/>
    </source>
</evidence>
<dbReference type="Proteomes" id="UP000034690">
    <property type="component" value="Unassembled WGS sequence"/>
</dbReference>
<organism evidence="4 5">
    <name type="scientific">Candidatus Woesebacteria bacterium GW2011_GWA1_39_21b</name>
    <dbReference type="NCBI Taxonomy" id="1618551"/>
    <lineage>
        <taxon>Bacteria</taxon>
        <taxon>Candidatus Woeseibacteriota</taxon>
    </lineage>
</organism>
<feature type="domain" description="Glycosyl transferase family 1" evidence="2">
    <location>
        <begin position="183"/>
        <end position="334"/>
    </location>
</feature>
<accession>A0A0G0QLA5</accession>
<dbReference type="InterPro" id="IPR001296">
    <property type="entry name" value="Glyco_trans_1"/>
</dbReference>
<dbReference type="EMBL" id="LBWQ01000040">
    <property type="protein sequence ID" value="KKR11155.1"/>
    <property type="molecule type" value="Genomic_DNA"/>
</dbReference>
<evidence type="ECO:0000256" key="1">
    <source>
        <dbReference type="ARBA" id="ARBA00022679"/>
    </source>
</evidence>
<dbReference type="PANTHER" id="PTHR46401">
    <property type="entry name" value="GLYCOSYLTRANSFERASE WBBK-RELATED"/>
    <property type="match status" value="1"/>
</dbReference>
<comment type="caution">
    <text evidence="4">The sequence shown here is derived from an EMBL/GenBank/DDBJ whole genome shotgun (WGS) entry which is preliminary data.</text>
</comment>
<dbReference type="Pfam" id="PF00534">
    <property type="entry name" value="Glycos_transf_1"/>
    <property type="match status" value="1"/>
</dbReference>
<protein>
    <recommendedName>
        <fullName evidence="6">Glycosyl transferase family 1 domain-containing protein</fullName>
    </recommendedName>
</protein>
<gene>
    <name evidence="4" type="ORF">UT40_C0040G0003</name>
</gene>
<dbReference type="GO" id="GO:0009103">
    <property type="term" value="P:lipopolysaccharide biosynthetic process"/>
    <property type="evidence" value="ECO:0007669"/>
    <property type="project" value="TreeGrafter"/>
</dbReference>
<dbReference type="Pfam" id="PF13439">
    <property type="entry name" value="Glyco_transf_4"/>
    <property type="match status" value="1"/>
</dbReference>
<dbReference type="SUPFAM" id="SSF53756">
    <property type="entry name" value="UDP-Glycosyltransferase/glycogen phosphorylase"/>
    <property type="match status" value="1"/>
</dbReference>
<evidence type="ECO:0000313" key="5">
    <source>
        <dbReference type="Proteomes" id="UP000034690"/>
    </source>
</evidence>
<dbReference type="InterPro" id="IPR028098">
    <property type="entry name" value="Glyco_trans_4-like_N"/>
</dbReference>
<evidence type="ECO:0000313" key="4">
    <source>
        <dbReference type="EMBL" id="KKR11155.1"/>
    </source>
</evidence>
<evidence type="ECO:0000259" key="3">
    <source>
        <dbReference type="Pfam" id="PF13439"/>
    </source>
</evidence>
<sequence length="359" mass="41019">MKIAFLNMYSGVVNRGAETFVHEIAQRLTKHNEVTLFQFGDKRGRESYNVISIPMKINWSSKDMTGTIWRKLFIDYWSLLILLFTLKSIRKIIKEKFEIIVPLNGGWQPALIRIITWIYGGKMVISGQSGIGWDERNNLWCFPDCFVALSSYAKNWAKRVNPFVKTEYVPNGVDIQKFNQNGDKLKIDLKKPIILTVGALTPSKRIDLVVKAISKMKDASLLVVGDGEQRDELTRIGEGLMKNRFQLIKLPFEQMPKAYRTANLFTLVSESYYSFEIVLAEAMATNLPVVANDDPIRGEIVENAGILVDPTDTDTYAKALEKALQTDWGDKPRKQAEKFSWDKVVKMYENLFEDLIAQS</sequence>
<dbReference type="Gene3D" id="3.40.50.2000">
    <property type="entry name" value="Glycogen Phosphorylase B"/>
    <property type="match status" value="2"/>
</dbReference>
<dbReference type="AlphaFoldDB" id="A0A0G0QLA5"/>
<evidence type="ECO:0008006" key="6">
    <source>
        <dbReference type="Google" id="ProtNLM"/>
    </source>
</evidence>
<feature type="domain" description="Glycosyltransferase subfamily 4-like N-terminal" evidence="3">
    <location>
        <begin position="16"/>
        <end position="176"/>
    </location>
</feature>
<reference evidence="4 5" key="1">
    <citation type="journal article" date="2015" name="Nature">
        <title>rRNA introns, odd ribosomes, and small enigmatic genomes across a large radiation of phyla.</title>
        <authorList>
            <person name="Brown C.T."/>
            <person name="Hug L.A."/>
            <person name="Thomas B.C."/>
            <person name="Sharon I."/>
            <person name="Castelle C.J."/>
            <person name="Singh A."/>
            <person name="Wilkins M.J."/>
            <person name="Williams K.H."/>
            <person name="Banfield J.F."/>
        </authorList>
    </citation>
    <scope>NUCLEOTIDE SEQUENCE [LARGE SCALE GENOMIC DNA]</scope>
</reference>
<dbReference type="PANTHER" id="PTHR46401:SF2">
    <property type="entry name" value="GLYCOSYLTRANSFERASE WBBK-RELATED"/>
    <property type="match status" value="1"/>
</dbReference>